<comment type="caution">
    <text evidence="1">The sequence shown here is derived from an EMBL/GenBank/DDBJ whole genome shotgun (WGS) entry which is preliminary data.</text>
</comment>
<keyword evidence="2" id="KW-1185">Reference proteome</keyword>
<dbReference type="Proteomes" id="UP000248827">
    <property type="component" value="Unassembled WGS sequence"/>
</dbReference>
<organism evidence="1 2">
    <name type="scientific">Paenibacillus pabuli</name>
    <dbReference type="NCBI Taxonomy" id="1472"/>
    <lineage>
        <taxon>Bacteria</taxon>
        <taxon>Bacillati</taxon>
        <taxon>Bacillota</taxon>
        <taxon>Bacilli</taxon>
        <taxon>Bacillales</taxon>
        <taxon>Paenibacillaceae</taxon>
        <taxon>Paenibacillus</taxon>
    </lineage>
</organism>
<dbReference type="RefSeq" id="WP_111621081.1">
    <property type="nucleotide sequence ID" value="NZ_QLLI01000016.1"/>
</dbReference>
<protein>
    <recommendedName>
        <fullName evidence="3">Self-protective colicin-like immunity protein</fullName>
    </recommendedName>
</protein>
<dbReference type="EMBL" id="QLLI01000016">
    <property type="protein sequence ID" value="RAI88121.1"/>
    <property type="molecule type" value="Genomic_DNA"/>
</dbReference>
<sequence length="92" mass="10514">MGNNLYFPARTIVRKMLEVVWDFHASNEANSGEFNTIVCKHLCQMIGIEFDSSEGEYLQEVFGEYAVGIRTDLDESVNDIFNKISFVNAIRD</sequence>
<evidence type="ECO:0000313" key="1">
    <source>
        <dbReference type="EMBL" id="RAI88121.1"/>
    </source>
</evidence>
<evidence type="ECO:0008006" key="3">
    <source>
        <dbReference type="Google" id="ProtNLM"/>
    </source>
</evidence>
<reference evidence="1 2" key="1">
    <citation type="submission" date="2018-06" db="EMBL/GenBank/DDBJ databases">
        <title>Freshwater and sediment microbial communities from various areas in North America, analyzing microbe dynamics in response to fracking.</title>
        <authorList>
            <person name="Lamendella R."/>
        </authorList>
    </citation>
    <scope>NUCLEOTIDE SEQUENCE [LARGE SCALE GENOMIC DNA]</scope>
    <source>
        <strain evidence="1 2">NG-13</strain>
    </source>
</reference>
<accession>A0ABX9BDS8</accession>
<proteinExistence type="predicted"/>
<evidence type="ECO:0000313" key="2">
    <source>
        <dbReference type="Proteomes" id="UP000248827"/>
    </source>
</evidence>
<gene>
    <name evidence="1" type="ORF">DET54_1169</name>
</gene>
<name>A0ABX9BDS8_9BACL</name>